<keyword evidence="2" id="KW-0810">Translation regulation</keyword>
<evidence type="ECO:0000313" key="5">
    <source>
        <dbReference type="EMBL" id="EEE60652.1"/>
    </source>
</evidence>
<dbReference type="EMBL" id="CM000141">
    <property type="protein sequence ID" value="EEE60652.1"/>
    <property type="molecule type" value="Genomic_DNA"/>
</dbReference>
<evidence type="ECO:0000256" key="2">
    <source>
        <dbReference type="ARBA" id="ARBA00022845"/>
    </source>
</evidence>
<dbReference type="SUPFAM" id="SSF48371">
    <property type="entry name" value="ARM repeat"/>
    <property type="match status" value="1"/>
</dbReference>
<dbReference type="Gene3D" id="1.25.10.10">
    <property type="entry name" value="Leucine-rich Repeat Variant"/>
    <property type="match status" value="1"/>
</dbReference>
<reference evidence="5" key="1">
    <citation type="journal article" date="2005" name="PLoS Biol.">
        <title>The genomes of Oryza sativa: a history of duplications.</title>
        <authorList>
            <person name="Yu J."/>
            <person name="Wang J."/>
            <person name="Lin W."/>
            <person name="Li S."/>
            <person name="Li H."/>
            <person name="Zhou J."/>
            <person name="Ni P."/>
            <person name="Dong W."/>
            <person name="Hu S."/>
            <person name="Zeng C."/>
            <person name="Zhang J."/>
            <person name="Zhang Y."/>
            <person name="Li R."/>
            <person name="Xu Z."/>
            <person name="Li S."/>
            <person name="Li X."/>
            <person name="Zheng H."/>
            <person name="Cong L."/>
            <person name="Lin L."/>
            <person name="Yin J."/>
            <person name="Geng J."/>
            <person name="Li G."/>
            <person name="Shi J."/>
            <person name="Liu J."/>
            <person name="Lv H."/>
            <person name="Li J."/>
            <person name="Wang J."/>
            <person name="Deng Y."/>
            <person name="Ran L."/>
            <person name="Shi X."/>
            <person name="Wang X."/>
            <person name="Wu Q."/>
            <person name="Li C."/>
            <person name="Ren X."/>
            <person name="Wang J."/>
            <person name="Wang X."/>
            <person name="Li D."/>
            <person name="Liu D."/>
            <person name="Zhang X."/>
            <person name="Ji Z."/>
            <person name="Zhao W."/>
            <person name="Sun Y."/>
            <person name="Zhang Z."/>
            <person name="Bao J."/>
            <person name="Han Y."/>
            <person name="Dong L."/>
            <person name="Ji J."/>
            <person name="Chen P."/>
            <person name="Wu S."/>
            <person name="Liu J."/>
            <person name="Xiao Y."/>
            <person name="Bu D."/>
            <person name="Tan J."/>
            <person name="Yang L."/>
            <person name="Ye C."/>
            <person name="Zhang J."/>
            <person name="Xu J."/>
            <person name="Zhou Y."/>
            <person name="Yu Y."/>
            <person name="Zhang B."/>
            <person name="Zhuang S."/>
            <person name="Wei H."/>
            <person name="Liu B."/>
            <person name="Lei M."/>
            <person name="Yu H."/>
            <person name="Li Y."/>
            <person name="Xu H."/>
            <person name="Wei S."/>
            <person name="He X."/>
            <person name="Fang L."/>
            <person name="Zhang Z."/>
            <person name="Zhang Y."/>
            <person name="Huang X."/>
            <person name="Su Z."/>
            <person name="Tong W."/>
            <person name="Li J."/>
            <person name="Tong Z."/>
            <person name="Li S."/>
            <person name="Ye J."/>
            <person name="Wang L."/>
            <person name="Fang L."/>
            <person name="Lei T."/>
            <person name="Chen C."/>
            <person name="Chen H."/>
            <person name="Xu Z."/>
            <person name="Li H."/>
            <person name="Huang H."/>
            <person name="Zhang F."/>
            <person name="Xu H."/>
            <person name="Li N."/>
            <person name="Zhao C."/>
            <person name="Li S."/>
            <person name="Dong L."/>
            <person name="Huang Y."/>
            <person name="Li L."/>
            <person name="Xi Y."/>
            <person name="Qi Q."/>
            <person name="Li W."/>
            <person name="Zhang B."/>
            <person name="Hu W."/>
            <person name="Zhang Y."/>
            <person name="Tian X."/>
            <person name="Jiao Y."/>
            <person name="Liang X."/>
            <person name="Jin J."/>
            <person name="Gao L."/>
            <person name="Zheng W."/>
            <person name="Hao B."/>
            <person name="Liu S."/>
            <person name="Wang W."/>
            <person name="Yuan L."/>
            <person name="Cao M."/>
            <person name="McDermott J."/>
            <person name="Samudrala R."/>
            <person name="Wang J."/>
            <person name="Wong G.K."/>
            <person name="Yang H."/>
        </authorList>
    </citation>
    <scope>NUCLEOTIDE SEQUENCE [LARGE SCALE GENOMIC DNA]</scope>
</reference>
<dbReference type="PANTHER" id="PTHR12537">
    <property type="entry name" value="RNA BINDING PROTEIN PUMILIO-RELATED"/>
    <property type="match status" value="1"/>
</dbReference>
<feature type="domain" description="PUM-HD" evidence="4">
    <location>
        <begin position="1"/>
        <end position="154"/>
    </location>
</feature>
<keyword evidence="1" id="KW-0677">Repeat</keyword>
<gene>
    <name evidence="5" type="ORF">OsJ_14100</name>
</gene>
<dbReference type="InterPro" id="IPR011989">
    <property type="entry name" value="ARM-like"/>
</dbReference>
<dbReference type="Proteomes" id="UP000007752">
    <property type="component" value="Chromosome 4"/>
</dbReference>
<dbReference type="PANTHER" id="PTHR12537:SF135">
    <property type="entry name" value="PUM-HD DOMAIN-CONTAINING PROTEIN"/>
    <property type="match status" value="1"/>
</dbReference>
<evidence type="ECO:0000259" key="4">
    <source>
        <dbReference type="PROSITE" id="PS50303"/>
    </source>
</evidence>
<dbReference type="Pfam" id="PF00806">
    <property type="entry name" value="PUF"/>
    <property type="match status" value="2"/>
</dbReference>
<dbReference type="PROSITE" id="PS50302">
    <property type="entry name" value="PUM"/>
    <property type="match status" value="1"/>
</dbReference>
<name>B9FE69_ORYSJ</name>
<organism evidence="5">
    <name type="scientific">Oryza sativa subsp. japonica</name>
    <name type="common">Rice</name>
    <dbReference type="NCBI Taxonomy" id="39947"/>
    <lineage>
        <taxon>Eukaryota</taxon>
        <taxon>Viridiplantae</taxon>
        <taxon>Streptophyta</taxon>
        <taxon>Embryophyta</taxon>
        <taxon>Tracheophyta</taxon>
        <taxon>Spermatophyta</taxon>
        <taxon>Magnoliopsida</taxon>
        <taxon>Liliopsida</taxon>
        <taxon>Poales</taxon>
        <taxon>Poaceae</taxon>
        <taxon>BOP clade</taxon>
        <taxon>Oryzoideae</taxon>
        <taxon>Oryzeae</taxon>
        <taxon>Oryzinae</taxon>
        <taxon>Oryza</taxon>
        <taxon>Oryza sativa</taxon>
    </lineage>
</organism>
<dbReference type="InterPro" id="IPR001313">
    <property type="entry name" value="Pumilio_RNA-bd_rpt"/>
</dbReference>
<evidence type="ECO:0000256" key="1">
    <source>
        <dbReference type="ARBA" id="ARBA00022737"/>
    </source>
</evidence>
<feature type="repeat" description="Pumilio" evidence="3">
    <location>
        <begin position="90"/>
        <end position="128"/>
    </location>
</feature>
<dbReference type="GO" id="GO:0003723">
    <property type="term" value="F:RNA binding"/>
    <property type="evidence" value="ECO:0007669"/>
    <property type="project" value="InterPro"/>
</dbReference>
<dbReference type="InterPro" id="IPR016024">
    <property type="entry name" value="ARM-type_fold"/>
</dbReference>
<sequence>MMSCQKYGSNVIEKCLTFGSIHDRLVIAADIAGAGEDQILVSTTFCHRSHTQRHTNTHTQTHVHTKRHTHKHMYTHRHTHMCLCVYVDANVDGHTYMQMMMMDEHGNYVIQKMLETIADEWVVDLIVTVVNRNFFRLIHNIHGRHVLARLQIMLAARERRRLLALLTPPLYYMG</sequence>
<dbReference type="GO" id="GO:0006417">
    <property type="term" value="P:regulation of translation"/>
    <property type="evidence" value="ECO:0007669"/>
    <property type="project" value="UniProtKB-KW"/>
</dbReference>
<reference evidence="5" key="2">
    <citation type="submission" date="2008-12" db="EMBL/GenBank/DDBJ databases">
        <title>Improved gene annotation of the rice (Oryza sativa) genomes.</title>
        <authorList>
            <person name="Wang J."/>
            <person name="Li R."/>
            <person name="Fan W."/>
            <person name="Huang Q."/>
            <person name="Zhang J."/>
            <person name="Zhou Y."/>
            <person name="Hu Y."/>
            <person name="Zi S."/>
            <person name="Li J."/>
            <person name="Ni P."/>
            <person name="Zheng H."/>
            <person name="Zhang Y."/>
            <person name="Zhao M."/>
            <person name="Hao Q."/>
            <person name="McDermott J."/>
            <person name="Samudrala R."/>
            <person name="Kristiansen K."/>
            <person name="Wong G.K.-S."/>
        </authorList>
    </citation>
    <scope>NUCLEOTIDE SEQUENCE</scope>
</reference>
<dbReference type="PROSITE" id="PS50303">
    <property type="entry name" value="PUM_HD"/>
    <property type="match status" value="1"/>
</dbReference>
<dbReference type="AlphaFoldDB" id="B9FE69"/>
<proteinExistence type="predicted"/>
<protein>
    <recommendedName>
        <fullName evidence="4">PUM-HD domain-containing protein</fullName>
    </recommendedName>
</protein>
<dbReference type="InterPro" id="IPR033133">
    <property type="entry name" value="PUM-HD"/>
</dbReference>
<accession>B9FE69</accession>
<evidence type="ECO:0000256" key="3">
    <source>
        <dbReference type="PROSITE-ProRule" id="PRU00317"/>
    </source>
</evidence>